<organism evidence="1 2">
    <name type="scientific">Heterobasidion irregulare (strain TC 32-1)</name>
    <dbReference type="NCBI Taxonomy" id="747525"/>
    <lineage>
        <taxon>Eukaryota</taxon>
        <taxon>Fungi</taxon>
        <taxon>Dikarya</taxon>
        <taxon>Basidiomycota</taxon>
        <taxon>Agaricomycotina</taxon>
        <taxon>Agaricomycetes</taxon>
        <taxon>Russulales</taxon>
        <taxon>Bondarzewiaceae</taxon>
        <taxon>Heterobasidion</taxon>
        <taxon>Heterobasidion annosum species complex</taxon>
    </lineage>
</organism>
<protein>
    <submittedName>
        <fullName evidence="1">Uncharacterized protein</fullName>
    </submittedName>
</protein>
<dbReference type="Proteomes" id="UP000030671">
    <property type="component" value="Unassembled WGS sequence"/>
</dbReference>
<keyword evidence="2" id="KW-1185">Reference proteome</keyword>
<sequence length="105" mass="11916">MSSDRRCADDRISVASGFVLYYPLPPVADRRKHSIADDGDLPCRCIPYLTVICDERVLFKMSVEYALFLWDLTLLSARSESENQLQLPLQINYPRSSSRGENCGV</sequence>
<name>W4K9W8_HETIT</name>
<proteinExistence type="predicted"/>
<dbReference type="GeneID" id="20668453"/>
<dbReference type="HOGENOM" id="CLU_2236937_0_0_1"/>
<dbReference type="KEGG" id="hir:HETIRDRAFT_173533"/>
<evidence type="ECO:0000313" key="1">
    <source>
        <dbReference type="EMBL" id="ETW81851.1"/>
    </source>
</evidence>
<dbReference type="RefSeq" id="XP_009546447.1">
    <property type="nucleotide sequence ID" value="XM_009548152.1"/>
</dbReference>
<reference evidence="1 2" key="1">
    <citation type="journal article" date="2012" name="New Phytol.">
        <title>Insight into trade-off between wood decay and parasitism from the genome of a fungal forest pathogen.</title>
        <authorList>
            <person name="Olson A."/>
            <person name="Aerts A."/>
            <person name="Asiegbu F."/>
            <person name="Belbahri L."/>
            <person name="Bouzid O."/>
            <person name="Broberg A."/>
            <person name="Canback B."/>
            <person name="Coutinho P.M."/>
            <person name="Cullen D."/>
            <person name="Dalman K."/>
            <person name="Deflorio G."/>
            <person name="van Diepen L.T."/>
            <person name="Dunand C."/>
            <person name="Duplessis S."/>
            <person name="Durling M."/>
            <person name="Gonthier P."/>
            <person name="Grimwood J."/>
            <person name="Fossdal C.G."/>
            <person name="Hansson D."/>
            <person name="Henrissat B."/>
            <person name="Hietala A."/>
            <person name="Himmelstrand K."/>
            <person name="Hoffmeister D."/>
            <person name="Hogberg N."/>
            <person name="James T.Y."/>
            <person name="Karlsson M."/>
            <person name="Kohler A."/>
            <person name="Kues U."/>
            <person name="Lee Y.H."/>
            <person name="Lin Y.C."/>
            <person name="Lind M."/>
            <person name="Lindquist E."/>
            <person name="Lombard V."/>
            <person name="Lucas S."/>
            <person name="Lunden K."/>
            <person name="Morin E."/>
            <person name="Murat C."/>
            <person name="Park J."/>
            <person name="Raffaello T."/>
            <person name="Rouze P."/>
            <person name="Salamov A."/>
            <person name="Schmutz J."/>
            <person name="Solheim H."/>
            <person name="Stahlberg J."/>
            <person name="Velez H."/>
            <person name="de Vries R.P."/>
            <person name="Wiebenga A."/>
            <person name="Woodward S."/>
            <person name="Yakovlev I."/>
            <person name="Garbelotto M."/>
            <person name="Martin F."/>
            <person name="Grigoriev I.V."/>
            <person name="Stenlid J."/>
        </authorList>
    </citation>
    <scope>NUCLEOTIDE SEQUENCE [LARGE SCALE GENOMIC DNA]</scope>
    <source>
        <strain evidence="1 2">TC 32-1</strain>
    </source>
</reference>
<evidence type="ECO:0000313" key="2">
    <source>
        <dbReference type="Proteomes" id="UP000030671"/>
    </source>
</evidence>
<dbReference type="AlphaFoldDB" id="W4K9W8"/>
<accession>W4K9W8</accession>
<dbReference type="InParanoid" id="W4K9W8"/>
<dbReference type="EMBL" id="KI925458">
    <property type="protein sequence ID" value="ETW81851.1"/>
    <property type="molecule type" value="Genomic_DNA"/>
</dbReference>
<gene>
    <name evidence="1" type="ORF">HETIRDRAFT_173533</name>
</gene>